<dbReference type="PROSITE" id="PS00018">
    <property type="entry name" value="EF_HAND_1"/>
    <property type="match status" value="3"/>
</dbReference>
<feature type="domain" description="HMG box" evidence="7">
    <location>
        <begin position="8"/>
        <end position="74"/>
    </location>
</feature>
<keyword evidence="4 5" id="KW-0539">Nucleus</keyword>
<evidence type="ECO:0000256" key="3">
    <source>
        <dbReference type="ARBA" id="ARBA00023125"/>
    </source>
</evidence>
<dbReference type="GO" id="GO:0005634">
    <property type="term" value="C:nucleus"/>
    <property type="evidence" value="ECO:0007669"/>
    <property type="project" value="UniProtKB-UniRule"/>
</dbReference>
<evidence type="ECO:0000256" key="6">
    <source>
        <dbReference type="SAM" id="Coils"/>
    </source>
</evidence>
<evidence type="ECO:0000259" key="7">
    <source>
        <dbReference type="PROSITE" id="PS50118"/>
    </source>
</evidence>
<dbReference type="Gene3D" id="1.10.30.10">
    <property type="entry name" value="High mobility group box domain"/>
    <property type="match status" value="1"/>
</dbReference>
<dbReference type="SUPFAM" id="SSF47473">
    <property type="entry name" value="EF-hand"/>
    <property type="match status" value="1"/>
</dbReference>
<evidence type="ECO:0000256" key="5">
    <source>
        <dbReference type="PROSITE-ProRule" id="PRU00267"/>
    </source>
</evidence>
<dbReference type="PROSITE" id="PS50118">
    <property type="entry name" value="HMG_BOX_2"/>
    <property type="match status" value="1"/>
</dbReference>
<dbReference type="InterPro" id="IPR009071">
    <property type="entry name" value="HMG_box_dom"/>
</dbReference>
<dbReference type="GO" id="GO:0003677">
    <property type="term" value="F:DNA binding"/>
    <property type="evidence" value="ECO:0007669"/>
    <property type="project" value="UniProtKB-UniRule"/>
</dbReference>
<dbReference type="GO" id="GO:0010468">
    <property type="term" value="P:regulation of gene expression"/>
    <property type="evidence" value="ECO:0007669"/>
    <property type="project" value="TreeGrafter"/>
</dbReference>
<dbReference type="InterPro" id="IPR051965">
    <property type="entry name" value="ChromReg_NeuronalGeneExpr"/>
</dbReference>
<dbReference type="Proteomes" id="UP000887565">
    <property type="component" value="Unplaced"/>
</dbReference>
<accession>A0A915L024</accession>
<dbReference type="InterPro" id="IPR036910">
    <property type="entry name" value="HMG_box_dom_sf"/>
</dbReference>
<evidence type="ECO:0000259" key="8">
    <source>
        <dbReference type="PROSITE" id="PS50222"/>
    </source>
</evidence>
<keyword evidence="1" id="KW-0677">Repeat</keyword>
<evidence type="ECO:0000313" key="9">
    <source>
        <dbReference type="Proteomes" id="UP000887565"/>
    </source>
</evidence>
<keyword evidence="2" id="KW-0106">Calcium</keyword>
<dbReference type="SMART" id="SM00054">
    <property type="entry name" value="EFh"/>
    <property type="match status" value="4"/>
</dbReference>
<feature type="domain" description="EF-hand" evidence="8">
    <location>
        <begin position="326"/>
        <end position="361"/>
    </location>
</feature>
<dbReference type="FunFam" id="1.10.238.10:FF:000001">
    <property type="entry name" value="Calmodulin 1"/>
    <property type="match status" value="1"/>
</dbReference>
<protein>
    <submittedName>
        <fullName evidence="10">Uncharacterized protein</fullName>
    </submittedName>
</protein>
<dbReference type="InterPro" id="IPR011992">
    <property type="entry name" value="EF-hand-dom_pair"/>
</dbReference>
<evidence type="ECO:0000256" key="2">
    <source>
        <dbReference type="ARBA" id="ARBA00022837"/>
    </source>
</evidence>
<sequence>MESELKIRKIPLNGYFIFQSERRREMSQGGVPIREAASVIAAEWRKLDPQERQSYMDRARQEKEKQAKLLEKYKNTQTYKNLMEKLNQKSSTTKRLVKKSKKELSKSVGDETLGADIQIFSDQFLEHNKNRESKIRKLRAEICRLEDEEKSQRQNLTRLKTACDHFETELDAQKNYKRDLDDKYDRFSAILTKNFTNLPLPGFPHGAQTGNLQDYMNTLQDLVLSKSDNDNHALLVKCRDIASARSKFSAKEIGEYYRIFKTFDVDKNDKISTSELKNVMHAIGLDITDEEVTAMMKIADTDASGYIDFEEFLEVVRKSCAYDRPLDDQEIKSAFKTFDTNGDGRITTAELKKAVKDLGVRLTDVQIEQMIREADKSGDGVIDYNGKIFYIVSKKGF</sequence>
<dbReference type="Pfam" id="PF09011">
    <property type="entry name" value="HMG_box_2"/>
    <property type="match status" value="1"/>
</dbReference>
<feature type="coiled-coil region" evidence="6">
    <location>
        <begin position="56"/>
        <end position="103"/>
    </location>
</feature>
<dbReference type="Gene3D" id="1.10.238.10">
    <property type="entry name" value="EF-hand"/>
    <property type="match status" value="2"/>
</dbReference>
<dbReference type="OMA" id="DNDNHAL"/>
<keyword evidence="9" id="KW-1185">Reference proteome</keyword>
<dbReference type="PROSITE" id="PS50222">
    <property type="entry name" value="EF_HAND_2"/>
    <property type="match status" value="3"/>
</dbReference>
<dbReference type="SUPFAM" id="SSF47095">
    <property type="entry name" value="HMG-box"/>
    <property type="match status" value="1"/>
</dbReference>
<dbReference type="PANTHER" id="PTHR46040:SF3">
    <property type="entry name" value="HIGH MOBILITY GROUP PROTEIN 2"/>
    <property type="match status" value="1"/>
</dbReference>
<dbReference type="InterPro" id="IPR002048">
    <property type="entry name" value="EF_hand_dom"/>
</dbReference>
<evidence type="ECO:0000256" key="1">
    <source>
        <dbReference type="ARBA" id="ARBA00022737"/>
    </source>
</evidence>
<reference evidence="10" key="1">
    <citation type="submission" date="2022-11" db="UniProtKB">
        <authorList>
            <consortium name="WormBaseParasite"/>
        </authorList>
    </citation>
    <scope>IDENTIFICATION</scope>
</reference>
<dbReference type="SMART" id="SM00398">
    <property type="entry name" value="HMG"/>
    <property type="match status" value="1"/>
</dbReference>
<dbReference type="PANTHER" id="PTHR46040">
    <property type="entry name" value="HIGH MOBILITY GROUP PROTEIN 2"/>
    <property type="match status" value="1"/>
</dbReference>
<feature type="domain" description="EF-hand" evidence="8">
    <location>
        <begin position="251"/>
        <end position="286"/>
    </location>
</feature>
<keyword evidence="3 5" id="KW-0238">DNA-binding</keyword>
<dbReference type="InterPro" id="IPR018247">
    <property type="entry name" value="EF_Hand_1_Ca_BS"/>
</dbReference>
<feature type="DNA-binding region" description="HMG box" evidence="5">
    <location>
        <begin position="8"/>
        <end position="74"/>
    </location>
</feature>
<dbReference type="FunFam" id="1.10.238.10:FF:000003">
    <property type="entry name" value="Calmodulin A"/>
    <property type="match status" value="1"/>
</dbReference>
<keyword evidence="6" id="KW-0175">Coiled coil</keyword>
<dbReference type="Pfam" id="PF13499">
    <property type="entry name" value="EF-hand_7"/>
    <property type="match status" value="2"/>
</dbReference>
<dbReference type="GO" id="GO:0005509">
    <property type="term" value="F:calcium ion binding"/>
    <property type="evidence" value="ECO:0007669"/>
    <property type="project" value="InterPro"/>
</dbReference>
<feature type="domain" description="EF-hand" evidence="8">
    <location>
        <begin position="287"/>
        <end position="322"/>
    </location>
</feature>
<dbReference type="AlphaFoldDB" id="A0A915L024"/>
<evidence type="ECO:0000256" key="4">
    <source>
        <dbReference type="ARBA" id="ARBA00023242"/>
    </source>
</evidence>
<proteinExistence type="predicted"/>
<organism evidence="9 10">
    <name type="scientific">Romanomermis culicivorax</name>
    <name type="common">Nematode worm</name>
    <dbReference type="NCBI Taxonomy" id="13658"/>
    <lineage>
        <taxon>Eukaryota</taxon>
        <taxon>Metazoa</taxon>
        <taxon>Ecdysozoa</taxon>
        <taxon>Nematoda</taxon>
        <taxon>Enoplea</taxon>
        <taxon>Dorylaimia</taxon>
        <taxon>Mermithida</taxon>
        <taxon>Mermithoidea</taxon>
        <taxon>Mermithidae</taxon>
        <taxon>Romanomermis</taxon>
    </lineage>
</organism>
<evidence type="ECO:0000313" key="10">
    <source>
        <dbReference type="WBParaSite" id="nRc.2.0.1.t43800-RA"/>
    </source>
</evidence>
<dbReference type="WBParaSite" id="nRc.2.0.1.t43800-RA">
    <property type="protein sequence ID" value="nRc.2.0.1.t43800-RA"/>
    <property type="gene ID" value="nRc.2.0.1.g43800"/>
</dbReference>
<name>A0A915L024_ROMCU</name>